<dbReference type="Proteomes" id="UP000255224">
    <property type="component" value="Unassembled WGS sequence"/>
</dbReference>
<sequence length="110" mass="13340">MKNIFREPAEPFTFFSYSDFLILIIINLILYLLLKKQLLKLTRINKIMIGIFFLIIVPLLSTQIELYNVHYKFEIVDSFNLLYVIFKFPFWWLIGIINIYLIKIIVKKYI</sequence>
<accession>A0A376DPN4</accession>
<keyword evidence="1" id="KW-1133">Transmembrane helix</keyword>
<proteinExistence type="predicted"/>
<dbReference type="EMBL" id="UFVQ01000003">
    <property type="protein sequence ID" value="STC92441.1"/>
    <property type="molecule type" value="Genomic_DNA"/>
</dbReference>
<organism evidence="3 4">
    <name type="scientific">Chryseobacterium carnipullorum</name>
    <dbReference type="NCBI Taxonomy" id="1124835"/>
    <lineage>
        <taxon>Bacteria</taxon>
        <taxon>Pseudomonadati</taxon>
        <taxon>Bacteroidota</taxon>
        <taxon>Flavobacteriia</taxon>
        <taxon>Flavobacteriales</taxon>
        <taxon>Weeksellaceae</taxon>
        <taxon>Chryseobacterium group</taxon>
        <taxon>Chryseobacterium</taxon>
    </lineage>
</organism>
<evidence type="ECO:0000313" key="5">
    <source>
        <dbReference type="Proteomes" id="UP000273270"/>
    </source>
</evidence>
<reference evidence="3 4" key="1">
    <citation type="submission" date="2018-06" db="EMBL/GenBank/DDBJ databases">
        <authorList>
            <consortium name="Pathogen Informatics"/>
            <person name="Doyle S."/>
        </authorList>
    </citation>
    <scope>NUCLEOTIDE SEQUENCE [LARGE SCALE GENOMIC DNA]</scope>
    <source>
        <strain evidence="3 4">NCTC13533</strain>
    </source>
</reference>
<evidence type="ECO:0000313" key="3">
    <source>
        <dbReference type="EMBL" id="STC92441.1"/>
    </source>
</evidence>
<accession>A0A3G6N7F5</accession>
<keyword evidence="1" id="KW-0472">Membrane</keyword>
<reference evidence="5" key="2">
    <citation type="submission" date="2018-11" db="EMBL/GenBank/DDBJ databases">
        <title>Proposal to divide the Flavobacteriaceae and reorganize its genera based on Amino Acid Identity values calculated from whole genome sequences.</title>
        <authorList>
            <person name="Nicholson A.C."/>
            <person name="Gulvik C.A."/>
            <person name="Whitney A.M."/>
            <person name="Humrighouse B.W."/>
            <person name="Bell M."/>
            <person name="Holmes B."/>
            <person name="Steigerwalt A.G."/>
            <person name="Villarma A."/>
            <person name="Sheth M."/>
            <person name="Batra D."/>
            <person name="Pryor J."/>
            <person name="Bernardet J.-F."/>
            <person name="Hugo C."/>
            <person name="Kampfer P."/>
            <person name="Newman J."/>
            <person name="McQuiston J.R."/>
        </authorList>
    </citation>
    <scope>NUCLEOTIDE SEQUENCE [LARGE SCALE GENOMIC DNA]</scope>
    <source>
        <strain evidence="5">G0188</strain>
    </source>
</reference>
<protein>
    <submittedName>
        <fullName evidence="3">Uncharacterized protein</fullName>
    </submittedName>
</protein>
<dbReference type="KEGG" id="ccau:EG346_09915"/>
<dbReference type="AlphaFoldDB" id="A0A376DPN4"/>
<evidence type="ECO:0000313" key="4">
    <source>
        <dbReference type="Proteomes" id="UP000255224"/>
    </source>
</evidence>
<feature type="transmembrane region" description="Helical" evidence="1">
    <location>
        <begin position="12"/>
        <end position="34"/>
    </location>
</feature>
<gene>
    <name evidence="2" type="ORF">EG346_09915</name>
    <name evidence="3" type="ORF">NCTC13533_00361</name>
</gene>
<reference evidence="2" key="3">
    <citation type="submission" date="2018-11" db="EMBL/GenBank/DDBJ databases">
        <title>Proposal to divide the Flavobacteriaceae and reorganize its genera based on Amino Acid Identity values calculated from whole genome sequences.</title>
        <authorList>
            <person name="Nicholson A.C."/>
            <person name="Gulvik C.A."/>
            <person name="Whitney A.M."/>
            <person name="Humrighouse B.W."/>
            <person name="Bell M."/>
            <person name="Holmes B."/>
            <person name="Steigerwalt A."/>
            <person name="Villarma A."/>
            <person name="Sheth M."/>
            <person name="Batra D."/>
            <person name="Pryor J."/>
            <person name="Bernardet J.-F."/>
            <person name="Hugo C."/>
            <person name="Kampfer P."/>
            <person name="Newman J."/>
            <person name="Mcquiston J.R."/>
        </authorList>
    </citation>
    <scope>NUCLEOTIDE SEQUENCE [LARGE SCALE GENOMIC DNA]</scope>
    <source>
        <strain evidence="2">G0188</strain>
    </source>
</reference>
<evidence type="ECO:0000313" key="2">
    <source>
        <dbReference type="EMBL" id="AZA48479.1"/>
    </source>
</evidence>
<feature type="transmembrane region" description="Helical" evidence="1">
    <location>
        <begin position="46"/>
        <end position="64"/>
    </location>
</feature>
<name>A0A376DPN4_CHRCU</name>
<feature type="transmembrane region" description="Helical" evidence="1">
    <location>
        <begin position="84"/>
        <end position="106"/>
    </location>
</feature>
<dbReference type="EMBL" id="CP033920">
    <property type="protein sequence ID" value="AZA48479.1"/>
    <property type="molecule type" value="Genomic_DNA"/>
</dbReference>
<dbReference type="STRING" id="297244.SAMN05421639_104518"/>
<dbReference type="Proteomes" id="UP000273270">
    <property type="component" value="Chromosome"/>
</dbReference>
<keyword evidence="1" id="KW-0812">Transmembrane</keyword>
<keyword evidence="5" id="KW-1185">Reference proteome</keyword>
<evidence type="ECO:0000256" key="1">
    <source>
        <dbReference type="SAM" id="Phobius"/>
    </source>
</evidence>